<evidence type="ECO:0000313" key="5">
    <source>
        <dbReference type="EMBL" id="CAJ59740.1"/>
    </source>
</evidence>
<dbReference type="Pfam" id="PF03167">
    <property type="entry name" value="UDG"/>
    <property type="match status" value="1"/>
</dbReference>
<evidence type="ECO:0000256" key="3">
    <source>
        <dbReference type="ARBA" id="ARBA00023204"/>
    </source>
</evidence>
<sequence>MFDAVGSQPPAAPPARPTRAELLAAYDTEVPDLLAPRTTVLLCGINPSLESGATGFHFGTPSNRLWPVLHLAGFTPRRLHPSETAELTSRGISITNLVNRSTARADEIGDDEVRAGVDRLTGLVERISPHWVAFLGLAAYRVGFGRRRAQVGRQPETLGQAGVWLLPNPSGLNAHYQLPDLVRVYGELREAAYPDR</sequence>
<accession>Q0RRS7</accession>
<proteinExistence type="predicted"/>
<evidence type="ECO:0000313" key="6">
    <source>
        <dbReference type="Proteomes" id="UP000000657"/>
    </source>
</evidence>
<gene>
    <name evidence="5" type="primary">mug</name>
    <name evidence="5" type="ordered locus">FRAAL1075</name>
</gene>
<dbReference type="SMART" id="SM00986">
    <property type="entry name" value="UDG"/>
    <property type="match status" value="1"/>
</dbReference>
<organism evidence="5 6">
    <name type="scientific">Frankia alni (strain DSM 45986 / CECT 9034 / ACN14a)</name>
    <dbReference type="NCBI Taxonomy" id="326424"/>
    <lineage>
        <taxon>Bacteria</taxon>
        <taxon>Bacillati</taxon>
        <taxon>Actinomycetota</taxon>
        <taxon>Actinomycetes</taxon>
        <taxon>Frankiales</taxon>
        <taxon>Frankiaceae</taxon>
        <taxon>Frankia</taxon>
    </lineage>
</organism>
<protein>
    <submittedName>
        <fullName evidence="5">DNA glycosylase, G/U mismatch-specific</fullName>
    </submittedName>
</protein>
<evidence type="ECO:0000256" key="1">
    <source>
        <dbReference type="ARBA" id="ARBA00022763"/>
    </source>
</evidence>
<dbReference type="SMART" id="SM00987">
    <property type="entry name" value="UreE_C"/>
    <property type="match status" value="1"/>
</dbReference>
<keyword evidence="6" id="KW-1185">Reference proteome</keyword>
<feature type="domain" description="Uracil-DNA glycosylase-like" evidence="4">
    <location>
        <begin position="31"/>
        <end position="182"/>
    </location>
</feature>
<dbReference type="HOGENOM" id="CLU_042829_3_0_11"/>
<dbReference type="GO" id="GO:0004844">
    <property type="term" value="F:uracil DNA N-glycosylase activity"/>
    <property type="evidence" value="ECO:0007669"/>
    <property type="project" value="TreeGrafter"/>
</dbReference>
<dbReference type="AlphaFoldDB" id="Q0RRS7"/>
<reference evidence="5 6" key="1">
    <citation type="journal article" date="2007" name="Genome Res.">
        <title>Genome characteristics of facultatively symbiotic Frankia sp. strains reflect host range and host plant biogeography.</title>
        <authorList>
            <person name="Normand P."/>
            <person name="Lapierre P."/>
            <person name="Tisa L.S."/>
            <person name="Gogarten J.P."/>
            <person name="Alloisio N."/>
            <person name="Bagnarol E."/>
            <person name="Bassi C.A."/>
            <person name="Berry A.M."/>
            <person name="Bickhart D.M."/>
            <person name="Choisne N."/>
            <person name="Couloux A."/>
            <person name="Cournoyer B."/>
            <person name="Cruveiller S."/>
            <person name="Daubin V."/>
            <person name="Demange N."/>
            <person name="Francino M.P."/>
            <person name="Goltsman E."/>
            <person name="Huang Y."/>
            <person name="Kopp O.R."/>
            <person name="Labarre L."/>
            <person name="Lapidus A."/>
            <person name="Lavire C."/>
            <person name="Marechal J."/>
            <person name="Martinez M."/>
            <person name="Mastronunzio J.E."/>
            <person name="Mullin B.C."/>
            <person name="Niemann J."/>
            <person name="Pujic P."/>
            <person name="Rawnsley T."/>
            <person name="Rouy Z."/>
            <person name="Schenowitz C."/>
            <person name="Sellstedt A."/>
            <person name="Tavares F."/>
            <person name="Tomkins J.P."/>
            <person name="Vallenet D."/>
            <person name="Valverde C."/>
            <person name="Wall L.G."/>
            <person name="Wang Y."/>
            <person name="Medigue C."/>
            <person name="Benson D.R."/>
        </authorList>
    </citation>
    <scope>NUCLEOTIDE SEQUENCE [LARGE SCALE GENOMIC DNA]</scope>
    <source>
        <strain evidence="6">DSM 45986 / CECT 9034 / ACN14a</strain>
    </source>
</reference>
<keyword evidence="3" id="KW-0234">DNA repair</keyword>
<name>Q0RRS7_FRAAA</name>
<dbReference type="PANTHER" id="PTHR12159">
    <property type="entry name" value="G/T AND G/U MISMATCH-SPECIFIC DNA GLYCOSYLASE"/>
    <property type="match status" value="1"/>
</dbReference>
<dbReference type="Gene3D" id="3.40.470.10">
    <property type="entry name" value="Uracil-DNA glycosylase-like domain"/>
    <property type="match status" value="1"/>
</dbReference>
<dbReference type="STRING" id="326424.FRAAL1075"/>
<dbReference type="InterPro" id="IPR015637">
    <property type="entry name" value="MUG/TDG"/>
</dbReference>
<keyword evidence="2" id="KW-0378">Hydrolase</keyword>
<dbReference type="EMBL" id="CT573213">
    <property type="protein sequence ID" value="CAJ59740.1"/>
    <property type="molecule type" value="Genomic_DNA"/>
</dbReference>
<evidence type="ECO:0000259" key="4">
    <source>
        <dbReference type="SMART" id="SM00986"/>
    </source>
</evidence>
<dbReference type="GO" id="GO:0006285">
    <property type="term" value="P:base-excision repair, AP site formation"/>
    <property type="evidence" value="ECO:0007669"/>
    <property type="project" value="InterPro"/>
</dbReference>
<keyword evidence="1" id="KW-0227">DNA damage</keyword>
<dbReference type="KEGG" id="fal:FRAAL1075"/>
<dbReference type="InterPro" id="IPR005122">
    <property type="entry name" value="Uracil-DNA_glycosylase-like"/>
</dbReference>
<dbReference type="InterPro" id="IPR036895">
    <property type="entry name" value="Uracil-DNA_glycosylase-like_sf"/>
</dbReference>
<dbReference type="CDD" id="cd10028">
    <property type="entry name" value="UDG-F2_TDG_MUG"/>
    <property type="match status" value="1"/>
</dbReference>
<dbReference type="NCBIfam" id="NF007570">
    <property type="entry name" value="PRK10201.1"/>
    <property type="match status" value="1"/>
</dbReference>
<dbReference type="GO" id="GO:0008263">
    <property type="term" value="F:pyrimidine-specific mismatch base pair DNA N-glycosylase activity"/>
    <property type="evidence" value="ECO:0007669"/>
    <property type="project" value="TreeGrafter"/>
</dbReference>
<dbReference type="PANTHER" id="PTHR12159:SF9">
    <property type="entry name" value="G_T MISMATCH-SPECIFIC THYMINE DNA GLYCOSYLASE"/>
    <property type="match status" value="1"/>
</dbReference>
<dbReference type="Proteomes" id="UP000000657">
    <property type="component" value="Chromosome"/>
</dbReference>
<dbReference type="RefSeq" id="WP_011602297.1">
    <property type="nucleotide sequence ID" value="NC_008278.1"/>
</dbReference>
<dbReference type="OrthoDB" id="9799921at2"/>
<dbReference type="eggNOG" id="COG3663">
    <property type="taxonomic scope" value="Bacteria"/>
</dbReference>
<dbReference type="SUPFAM" id="SSF52141">
    <property type="entry name" value="Uracil-DNA glycosylase-like"/>
    <property type="match status" value="1"/>
</dbReference>
<evidence type="ECO:0000256" key="2">
    <source>
        <dbReference type="ARBA" id="ARBA00022801"/>
    </source>
</evidence>